<organism evidence="1">
    <name type="scientific">Arthrobacter sp. K5</name>
    <dbReference type="NCBI Taxonomy" id="2839623"/>
    <lineage>
        <taxon>Bacteria</taxon>
        <taxon>Bacillati</taxon>
        <taxon>Actinomycetota</taxon>
        <taxon>Actinomycetes</taxon>
        <taxon>Micrococcales</taxon>
        <taxon>Micrococcaceae</taxon>
        <taxon>Arthrobacter</taxon>
    </lineage>
</organism>
<dbReference type="AlphaFoldDB" id="A0AAU8EYI9"/>
<sequence length="50" mass="5469">MSHEYILTDDDAASADATHAQDVLELSMLTMPQPGAPIIDISWEKSPLDQ</sequence>
<geneLocation type="plasmid" evidence="1">
    <name>unnamed</name>
</geneLocation>
<reference evidence="1" key="1">
    <citation type="submission" date="2024-06" db="EMBL/GenBank/DDBJ databases">
        <title>Biodegradation of dimethachlon by Arthrobacter sp. K5: mechanistic insights and ecological implications.</title>
        <authorList>
            <person name="Hu S."/>
            <person name="Lu P."/>
        </authorList>
    </citation>
    <scope>NUCLEOTIDE SEQUENCE</scope>
    <source>
        <strain evidence="1">K5</strain>
        <plasmid evidence="1">unnamed</plasmid>
    </source>
</reference>
<gene>
    <name evidence="1" type="ORF">ABRP34_23415</name>
</gene>
<keyword evidence="1" id="KW-0614">Plasmid</keyword>
<dbReference type="RefSeq" id="WP_353713508.1">
    <property type="nucleotide sequence ID" value="NZ_CP159280.1"/>
</dbReference>
<name>A0AAU8EYI9_9MICC</name>
<protein>
    <submittedName>
        <fullName evidence="1">Uncharacterized protein</fullName>
    </submittedName>
</protein>
<dbReference type="EMBL" id="CP159280">
    <property type="protein sequence ID" value="XCH13801.1"/>
    <property type="molecule type" value="Genomic_DNA"/>
</dbReference>
<proteinExistence type="predicted"/>
<evidence type="ECO:0000313" key="1">
    <source>
        <dbReference type="EMBL" id="XCH13801.1"/>
    </source>
</evidence>
<accession>A0AAU8EYI9</accession>